<name>A0A139HNV0_9PEZI</name>
<evidence type="ECO:0000313" key="2">
    <source>
        <dbReference type="EMBL" id="KXT04116.1"/>
    </source>
</evidence>
<organism evidence="2 3">
    <name type="scientific">Pseudocercospora musae</name>
    <dbReference type="NCBI Taxonomy" id="113226"/>
    <lineage>
        <taxon>Eukaryota</taxon>
        <taxon>Fungi</taxon>
        <taxon>Dikarya</taxon>
        <taxon>Ascomycota</taxon>
        <taxon>Pezizomycotina</taxon>
        <taxon>Dothideomycetes</taxon>
        <taxon>Dothideomycetidae</taxon>
        <taxon>Mycosphaerellales</taxon>
        <taxon>Mycosphaerellaceae</taxon>
        <taxon>Pseudocercospora</taxon>
    </lineage>
</organism>
<protein>
    <submittedName>
        <fullName evidence="2">Uncharacterized protein</fullName>
    </submittedName>
</protein>
<keyword evidence="3" id="KW-1185">Reference proteome</keyword>
<reference evidence="2 3" key="1">
    <citation type="submission" date="2015-07" db="EMBL/GenBank/DDBJ databases">
        <title>Comparative genomics of the Sigatoka disease complex on banana suggests a link between parallel evolutionary changes in Pseudocercospora fijiensis and Pseudocercospora eumusae and increased virulence on the banana host.</title>
        <authorList>
            <person name="Chang T.-C."/>
            <person name="Salvucci A."/>
            <person name="Crous P.W."/>
            <person name="Stergiopoulos I."/>
        </authorList>
    </citation>
    <scope>NUCLEOTIDE SEQUENCE [LARGE SCALE GENOMIC DNA]</scope>
    <source>
        <strain evidence="2 3">CBS 116634</strain>
    </source>
</reference>
<feature type="compositionally biased region" description="Acidic residues" evidence="1">
    <location>
        <begin position="90"/>
        <end position="106"/>
    </location>
</feature>
<evidence type="ECO:0000313" key="3">
    <source>
        <dbReference type="Proteomes" id="UP000073492"/>
    </source>
</evidence>
<accession>A0A139HNV0</accession>
<gene>
    <name evidence="2" type="ORF">AC579_8980</name>
</gene>
<comment type="caution">
    <text evidence="2">The sequence shown here is derived from an EMBL/GenBank/DDBJ whole genome shotgun (WGS) entry which is preliminary data.</text>
</comment>
<sequence>MAPWFGPSSEPMSSINGSPRALVAPHLGARRGWYEVRSPATRTFWRVDLWRAHRRSMITAAREQQQRDQQQQRQLQQQQQQQQAQAPAAADDDDDSENEDEDIGFAPPIEEDDAELRCEPAQEQYVCPVVFSNDDDDDDDNDDDEDELAAAAPTPRRRGRPTGQGLQYIMPTPGSLVEVDPQVWAREVARGPSGMLSNWHHAGQIQDPARRLGELRVPACHRCIRRSQLRSDNRWVDNCRRYTEAAARAAGTPVSARCGWCRRQNLTCN</sequence>
<evidence type="ECO:0000256" key="1">
    <source>
        <dbReference type="SAM" id="MobiDB-lite"/>
    </source>
</evidence>
<feature type="compositionally biased region" description="Low complexity" evidence="1">
    <location>
        <begin position="60"/>
        <end position="89"/>
    </location>
</feature>
<proteinExistence type="predicted"/>
<feature type="compositionally biased region" description="Acidic residues" evidence="1">
    <location>
        <begin position="133"/>
        <end position="148"/>
    </location>
</feature>
<feature type="region of interest" description="Disordered" evidence="1">
    <location>
        <begin position="60"/>
        <end position="106"/>
    </location>
</feature>
<dbReference type="AlphaFoldDB" id="A0A139HNV0"/>
<dbReference type="EMBL" id="LFZO01000593">
    <property type="protein sequence ID" value="KXT04116.1"/>
    <property type="molecule type" value="Genomic_DNA"/>
</dbReference>
<feature type="region of interest" description="Disordered" evidence="1">
    <location>
        <begin position="130"/>
        <end position="172"/>
    </location>
</feature>
<dbReference type="Proteomes" id="UP000073492">
    <property type="component" value="Unassembled WGS sequence"/>
</dbReference>